<dbReference type="EMBL" id="JAPDRQ010000001">
    <property type="protein sequence ID" value="KAJ9664775.1"/>
    <property type="molecule type" value="Genomic_DNA"/>
</dbReference>
<proteinExistence type="predicted"/>
<keyword evidence="2" id="KW-1185">Reference proteome</keyword>
<accession>A0ACC3AL74</accession>
<dbReference type="Proteomes" id="UP001172386">
    <property type="component" value="Unassembled WGS sequence"/>
</dbReference>
<evidence type="ECO:0000313" key="1">
    <source>
        <dbReference type="EMBL" id="KAJ9664775.1"/>
    </source>
</evidence>
<organism evidence="1 2">
    <name type="scientific">Neophaeococcomyces mojaviensis</name>
    <dbReference type="NCBI Taxonomy" id="3383035"/>
    <lineage>
        <taxon>Eukaryota</taxon>
        <taxon>Fungi</taxon>
        <taxon>Dikarya</taxon>
        <taxon>Ascomycota</taxon>
        <taxon>Pezizomycotina</taxon>
        <taxon>Eurotiomycetes</taxon>
        <taxon>Chaetothyriomycetidae</taxon>
        <taxon>Chaetothyriales</taxon>
        <taxon>Chaetothyriales incertae sedis</taxon>
        <taxon>Neophaeococcomyces</taxon>
    </lineage>
</organism>
<sequence>MQYNQFEESEQPNMTTNEHLEESKKYAKPEPQHDAKLMSPRTTDQHNHLLFHVLLTTSHFAHDPNNQVEKVRIVGSYDSLKHAKTAAHRCLFEAGYQREWFEQYEVDPQYFEKNDVAQRDGLEVLATATNGATFRVRIVTSPNVGKFTSPFDDGRIPDALYHVLQTHVSYKEDESGEVRDTDVKATFATYNEARSYASRVLLSPEKDVTRDSFAEYDEAGPGERDCGYGENVIVHAVGDNGQNYLISVVQGQELESVRLAEAAMRIR</sequence>
<gene>
    <name evidence="1" type="ORF">H2198_000121</name>
</gene>
<name>A0ACC3AL74_9EURO</name>
<reference evidence="1" key="1">
    <citation type="submission" date="2022-10" db="EMBL/GenBank/DDBJ databases">
        <title>Culturing micro-colonial fungi from biological soil crusts in the Mojave desert and describing Neophaeococcomyces mojavensis, and introducing the new genera and species Taxawa tesnikishii.</title>
        <authorList>
            <person name="Kurbessoian T."/>
            <person name="Stajich J.E."/>
        </authorList>
    </citation>
    <scope>NUCLEOTIDE SEQUENCE</scope>
    <source>
        <strain evidence="1">JES_112</strain>
    </source>
</reference>
<evidence type="ECO:0000313" key="2">
    <source>
        <dbReference type="Proteomes" id="UP001172386"/>
    </source>
</evidence>
<comment type="caution">
    <text evidence="1">The sequence shown here is derived from an EMBL/GenBank/DDBJ whole genome shotgun (WGS) entry which is preliminary data.</text>
</comment>
<protein>
    <submittedName>
        <fullName evidence="1">Uncharacterized protein</fullName>
    </submittedName>
</protein>